<proteinExistence type="predicted"/>
<dbReference type="Proteomes" id="UP000262440">
    <property type="component" value="Segment"/>
</dbReference>
<evidence type="ECO:0000313" key="1">
    <source>
        <dbReference type="EMBL" id="AXG67354.1"/>
    </source>
</evidence>
<name>A0A384ZYN8_9CAUD</name>
<dbReference type="EMBL" id="MH460463">
    <property type="protein sequence ID" value="AXG67354.1"/>
    <property type="molecule type" value="Genomic_DNA"/>
</dbReference>
<accession>A0A384ZYN8</accession>
<reference evidence="1 2" key="1">
    <citation type="journal article" date="2018" name="Front. Microbiol.">
        <title>Jumbo Bacteriophages Are Represented Within an Increasing Diversity of Environmental Viruses Infecting the Emerging Phytopathogen, Dickeya solani.</title>
        <authorList>
            <person name="Day A.W."/>
            <person name="Ahn J."/>
            <person name="Salmond G.P.C."/>
        </authorList>
    </citation>
    <scope>NUCLEOTIDE SEQUENCE [LARGE SCALE GENOMIC DNA]</scope>
</reference>
<protein>
    <submittedName>
        <fullName evidence="1">Uncharacterized protein</fullName>
    </submittedName>
</protein>
<evidence type="ECO:0000313" key="2">
    <source>
        <dbReference type="Proteomes" id="UP000262440"/>
    </source>
</evidence>
<gene>
    <name evidence="1" type="ORF">AD1_310</name>
</gene>
<keyword evidence="2" id="KW-1185">Reference proteome</keyword>
<sequence>MTTSIRSASETAAMIIENVSLYSQEKAHEHTLPRFKMSDTAIRRISGHVRFLPESYIEQLTFELRQLDWLMARYDSGMFIFMGYAVAKNWTTLTAKRVVPNDDLTLEYDTWTLPELQGFAQRNDFLQPGEEGFHNRDALIRAIIKGETH</sequence>
<organism evidence="1 2">
    <name type="scientific">Dickeya phage vB_DsoM_AD1</name>
    <dbReference type="NCBI Taxonomy" id="2283029"/>
    <lineage>
        <taxon>Viruses</taxon>
        <taxon>Duplodnaviria</taxon>
        <taxon>Heunggongvirae</taxon>
        <taxon>Uroviricota</taxon>
        <taxon>Caudoviricetes</taxon>
        <taxon>Alexandravirus</taxon>
        <taxon>Alexandravirus AD1</taxon>
    </lineage>
</organism>